<dbReference type="EMBL" id="LN852942">
    <property type="protein sequence ID" value="CRY94522.1"/>
    <property type="molecule type" value="Genomic_DNA"/>
</dbReference>
<evidence type="ECO:0000313" key="3">
    <source>
        <dbReference type="EMBL" id="CRY94522.1"/>
    </source>
</evidence>
<dbReference type="GO" id="GO:0006351">
    <property type="term" value="P:DNA-templated transcription"/>
    <property type="evidence" value="ECO:0007669"/>
    <property type="project" value="TreeGrafter"/>
</dbReference>
<dbReference type="Pfam" id="PF04221">
    <property type="entry name" value="RelB"/>
    <property type="match status" value="1"/>
</dbReference>
<dbReference type="NCBIfam" id="TIGR02384">
    <property type="entry name" value="RelB_DinJ"/>
    <property type="match status" value="1"/>
</dbReference>
<dbReference type="InterPro" id="IPR026262">
    <property type="entry name" value="DinJ"/>
</dbReference>
<comment type="similarity">
    <text evidence="1">Belongs to the RelB/DinJ antitoxin family.</text>
</comment>
<reference evidence="3" key="2">
    <citation type="submission" date="2015-07" db="EMBL/GenBank/DDBJ databases">
        <title>Plasmids, circular viruses and viroids from rat gut.</title>
        <authorList>
            <person name="Jorgensen T.J."/>
            <person name="Hansen M.A."/>
            <person name="Xu Z."/>
            <person name="Tabak M.A."/>
            <person name="Sorensen S.J."/>
            <person name="Hansen L.H."/>
        </authorList>
    </citation>
    <scope>NUCLEOTIDE SEQUENCE</scope>
    <source>
        <plasmid evidence="3">pRGRH0270</plasmid>
    </source>
</reference>
<evidence type="ECO:0000256" key="1">
    <source>
        <dbReference type="ARBA" id="ARBA00010562"/>
    </source>
</evidence>
<dbReference type="InterPro" id="IPR013321">
    <property type="entry name" value="Arc_rbn_hlx_hlx"/>
</dbReference>
<protein>
    <recommendedName>
        <fullName evidence="4">Antitoxin DinJ</fullName>
    </recommendedName>
</protein>
<dbReference type="GO" id="GO:0044010">
    <property type="term" value="P:single-species biofilm formation"/>
    <property type="evidence" value="ECO:0007669"/>
    <property type="project" value="InterPro"/>
</dbReference>
<dbReference type="PANTHER" id="PTHR38781">
    <property type="entry name" value="ANTITOXIN DINJ-RELATED"/>
    <property type="match status" value="1"/>
</dbReference>
<dbReference type="GO" id="GO:0006355">
    <property type="term" value="P:regulation of DNA-templated transcription"/>
    <property type="evidence" value="ECO:0007669"/>
    <property type="project" value="InterPro"/>
</dbReference>
<dbReference type="AlphaFoldDB" id="A0A0H5QEK4"/>
<evidence type="ECO:0000256" key="2">
    <source>
        <dbReference type="ARBA" id="ARBA00022649"/>
    </source>
</evidence>
<dbReference type="PIRSF" id="PIRSF003108">
    <property type="entry name" value="DinJ"/>
    <property type="match status" value="1"/>
</dbReference>
<keyword evidence="2" id="KW-1277">Toxin-antitoxin system</keyword>
<accession>A0A0H5QEK4</accession>
<dbReference type="PANTHER" id="PTHR38781:SF1">
    <property type="entry name" value="ANTITOXIN DINJ-RELATED"/>
    <property type="match status" value="1"/>
</dbReference>
<proteinExistence type="inferred from homology"/>
<dbReference type="GO" id="GO:0000987">
    <property type="term" value="F:cis-regulatory region sequence-specific DNA binding"/>
    <property type="evidence" value="ECO:0007669"/>
    <property type="project" value="InterPro"/>
</dbReference>
<geneLocation type="plasmid" evidence="3">
    <name>pRGRH0270</name>
</geneLocation>
<reference evidence="3" key="1">
    <citation type="submission" date="2015-06" db="EMBL/GenBank/DDBJ databases">
        <authorList>
            <person name="Joergensen T."/>
        </authorList>
    </citation>
    <scope>NUCLEOTIDE SEQUENCE</scope>
    <source>
        <plasmid evidence="3">pRGRH0270</plasmid>
    </source>
</reference>
<evidence type="ECO:0008006" key="4">
    <source>
        <dbReference type="Google" id="ProtNLM"/>
    </source>
</evidence>
<dbReference type="Gene3D" id="1.10.1220.10">
    <property type="entry name" value="Met repressor-like"/>
    <property type="match status" value="1"/>
</dbReference>
<sequence>MAADSVVRARIDTATKDRAAAALDAMGLSLSDAIRLLMLRIADDQRLPFDVKAPTPATAKAMKELDAGKGKRFDTPDALFADLGI</sequence>
<dbReference type="InterPro" id="IPR007337">
    <property type="entry name" value="RelB/DinJ"/>
</dbReference>
<keyword evidence="3" id="KW-0614">Plasmid</keyword>
<name>A0A0H5QEK4_9ZZZZ</name>
<dbReference type="GO" id="GO:0015643">
    <property type="term" value="F:toxic substance binding"/>
    <property type="evidence" value="ECO:0007669"/>
    <property type="project" value="InterPro"/>
</dbReference>
<organism evidence="3">
    <name type="scientific">uncultured prokaryote</name>
    <dbReference type="NCBI Taxonomy" id="198431"/>
    <lineage>
        <taxon>unclassified sequences</taxon>
        <taxon>environmental samples</taxon>
    </lineage>
</organism>